<reference evidence="2 3" key="1">
    <citation type="submission" date="2023-09" db="EMBL/GenBank/DDBJ databases">
        <title>Complete-Gapless Cercospora beticola genome.</title>
        <authorList>
            <person name="Wyatt N.A."/>
            <person name="Spanner R.E."/>
            <person name="Bolton M.D."/>
        </authorList>
    </citation>
    <scope>NUCLEOTIDE SEQUENCE [LARGE SCALE GENOMIC DNA]</scope>
    <source>
        <strain evidence="2">Cb09-40</strain>
    </source>
</reference>
<evidence type="ECO:0000313" key="3">
    <source>
        <dbReference type="Proteomes" id="UP001302367"/>
    </source>
</evidence>
<dbReference type="RefSeq" id="XP_065459009.1">
    <property type="nucleotide sequence ID" value="XM_065602937.1"/>
</dbReference>
<protein>
    <submittedName>
        <fullName evidence="2">Uncharacterized protein</fullName>
    </submittedName>
</protein>
<dbReference type="GeneID" id="90644379"/>
<proteinExistence type="predicted"/>
<accession>A0ABZ0NT13</accession>
<keyword evidence="3" id="KW-1185">Reference proteome</keyword>
<name>A0ABZ0NT13_CERBT</name>
<gene>
    <name evidence="2" type="ORF">RHO25_007358</name>
</gene>
<feature type="region of interest" description="Disordered" evidence="1">
    <location>
        <begin position="42"/>
        <end position="87"/>
    </location>
</feature>
<evidence type="ECO:0000313" key="2">
    <source>
        <dbReference type="EMBL" id="WPB02722.1"/>
    </source>
</evidence>
<dbReference type="EMBL" id="CP134188">
    <property type="protein sequence ID" value="WPB02722.1"/>
    <property type="molecule type" value="Genomic_DNA"/>
</dbReference>
<evidence type="ECO:0000256" key="1">
    <source>
        <dbReference type="SAM" id="MobiDB-lite"/>
    </source>
</evidence>
<dbReference type="Proteomes" id="UP001302367">
    <property type="component" value="Chromosome 5"/>
</dbReference>
<organism evidence="2 3">
    <name type="scientific">Cercospora beticola</name>
    <name type="common">Sugarbeet leaf spot fungus</name>
    <dbReference type="NCBI Taxonomy" id="122368"/>
    <lineage>
        <taxon>Eukaryota</taxon>
        <taxon>Fungi</taxon>
        <taxon>Dikarya</taxon>
        <taxon>Ascomycota</taxon>
        <taxon>Pezizomycotina</taxon>
        <taxon>Dothideomycetes</taxon>
        <taxon>Dothideomycetidae</taxon>
        <taxon>Mycosphaerellales</taxon>
        <taxon>Mycosphaerellaceae</taxon>
        <taxon>Cercospora</taxon>
    </lineage>
</organism>
<sequence>MRCCSGASGTRGQCIGRALPLALPDDELQEHVEGLELEQELAGRAGQSGGSVHRHVGKALDPKQDPIRNPQPPPFLVDMEPNHAQER</sequence>